<dbReference type="Pfam" id="PF04076">
    <property type="entry name" value="BOF"/>
    <property type="match status" value="1"/>
</dbReference>
<evidence type="ECO:0000256" key="2">
    <source>
        <dbReference type="SAM" id="SignalP"/>
    </source>
</evidence>
<protein>
    <submittedName>
        <fullName evidence="3">TIGR00156 family protein</fullName>
    </submittedName>
</protein>
<dbReference type="PANTHER" id="PTHR36571">
    <property type="entry name" value="PROTEIN YGIW"/>
    <property type="match status" value="1"/>
</dbReference>
<gene>
    <name evidence="3" type="ORF">CKG00_04235</name>
</gene>
<dbReference type="PANTHER" id="PTHR36571:SF1">
    <property type="entry name" value="PROTEIN YGIW"/>
    <property type="match status" value="1"/>
</dbReference>
<reference evidence="3 4" key="1">
    <citation type="submission" date="2017-08" db="EMBL/GenBank/DDBJ databases">
        <title>Draft genome sequence of pheromone producing symbiont Morganella morganii, of the female New Zealand grass grub Costelytra giveni.</title>
        <authorList>
            <person name="Laugraud A."/>
            <person name="Young S.D."/>
            <person name="Hurst M.H."/>
        </authorList>
    </citation>
    <scope>NUCLEOTIDE SEQUENCE [LARGE SCALE GENOMIC DNA]</scope>
    <source>
        <strain evidence="3 4">MMsCG</strain>
    </source>
</reference>
<dbReference type="EMBL" id="NRQY01000001">
    <property type="protein sequence ID" value="RUT65699.1"/>
    <property type="molecule type" value="Genomic_DNA"/>
</dbReference>
<keyword evidence="1 2" id="KW-0732">Signal</keyword>
<comment type="caution">
    <text evidence="3">The sequence shown here is derived from an EMBL/GenBank/DDBJ whole genome shotgun (WGS) entry which is preliminary data.</text>
</comment>
<dbReference type="SUPFAM" id="SSF101756">
    <property type="entry name" value="Hypothetical protein YgiW"/>
    <property type="match status" value="1"/>
</dbReference>
<dbReference type="InterPro" id="IPR016052">
    <property type="entry name" value="YgiW/YdeI"/>
</dbReference>
<dbReference type="Proteomes" id="UP000286908">
    <property type="component" value="Unassembled WGS sequence"/>
</dbReference>
<evidence type="ECO:0000313" key="3">
    <source>
        <dbReference type="EMBL" id="RUT65699.1"/>
    </source>
</evidence>
<feature type="chain" id="PRO_5019548078" evidence="2">
    <location>
        <begin position="25"/>
        <end position="139"/>
    </location>
</feature>
<dbReference type="InterPro" id="IPR005220">
    <property type="entry name" value="CarO-like"/>
</dbReference>
<proteinExistence type="predicted"/>
<dbReference type="NCBIfam" id="TIGR00156">
    <property type="entry name" value="YgiW/YdeI family stress tolerance OB fold protein"/>
    <property type="match status" value="1"/>
</dbReference>
<accession>A0A433ZUB9</accession>
<name>A0A433ZUB9_MORMO</name>
<dbReference type="InterPro" id="IPR036700">
    <property type="entry name" value="BOBF_sf"/>
</dbReference>
<dbReference type="NCBIfam" id="NF033674">
    <property type="entry name" value="stress_OB_fold"/>
    <property type="match status" value="1"/>
</dbReference>
<organism evidence="3 4">
    <name type="scientific">Morganella morganii</name>
    <name type="common">Proteus morganii</name>
    <dbReference type="NCBI Taxonomy" id="582"/>
    <lineage>
        <taxon>Bacteria</taxon>
        <taxon>Pseudomonadati</taxon>
        <taxon>Pseudomonadota</taxon>
        <taxon>Gammaproteobacteria</taxon>
        <taxon>Enterobacterales</taxon>
        <taxon>Morganellaceae</taxon>
        <taxon>Morganella</taxon>
    </lineage>
</organism>
<dbReference type="OrthoDB" id="598245at2"/>
<feature type="signal peptide" evidence="2">
    <location>
        <begin position="1"/>
        <end position="24"/>
    </location>
</feature>
<sequence>MMKKLPALALLATLLAGSAGSVFAANGGFEGPGATAAATTTTTAQNGGFSGPDARKMTVADALKLSDDAPVVLRGTIVRQLDNKHYEFKDNTGTIRAEISPKRWDGLKVTPQDEIEVEGEIDKEWNKTELDVKAVRKVQ</sequence>
<evidence type="ECO:0000256" key="1">
    <source>
        <dbReference type="ARBA" id="ARBA00022729"/>
    </source>
</evidence>
<dbReference type="AlphaFoldDB" id="A0A433ZUB9"/>
<dbReference type="Gene3D" id="2.40.50.200">
    <property type="entry name" value="Bacterial OB-fold"/>
    <property type="match status" value="1"/>
</dbReference>
<evidence type="ECO:0000313" key="4">
    <source>
        <dbReference type="Proteomes" id="UP000286908"/>
    </source>
</evidence>